<dbReference type="RefSeq" id="WP_183560207.1">
    <property type="nucleotide sequence ID" value="NZ_CBCSLB010000002.1"/>
</dbReference>
<proteinExistence type="predicted"/>
<dbReference type="GO" id="GO:0003677">
    <property type="term" value="F:DNA binding"/>
    <property type="evidence" value="ECO:0007669"/>
    <property type="project" value="UniProtKB-UniRule"/>
</dbReference>
<evidence type="ECO:0000313" key="7">
    <source>
        <dbReference type="Proteomes" id="UP000518605"/>
    </source>
</evidence>
<organism evidence="6 7">
    <name type="scientific">Paenibacillus endophyticus</name>
    <dbReference type="NCBI Taxonomy" id="1294268"/>
    <lineage>
        <taxon>Bacteria</taxon>
        <taxon>Bacillati</taxon>
        <taxon>Bacillota</taxon>
        <taxon>Bacilli</taxon>
        <taxon>Bacillales</taxon>
        <taxon>Paenibacillaceae</taxon>
        <taxon>Paenibacillus</taxon>
    </lineage>
</organism>
<evidence type="ECO:0000256" key="1">
    <source>
        <dbReference type="ARBA" id="ARBA00023015"/>
    </source>
</evidence>
<feature type="DNA-binding region" description="H-T-H motif" evidence="4">
    <location>
        <begin position="28"/>
        <end position="47"/>
    </location>
</feature>
<accession>A0A7W5C539</accession>
<dbReference type="Pfam" id="PF21993">
    <property type="entry name" value="TetR_C_13_2"/>
    <property type="match status" value="1"/>
</dbReference>
<dbReference type="InterPro" id="IPR036271">
    <property type="entry name" value="Tet_transcr_reg_TetR-rel_C_sf"/>
</dbReference>
<dbReference type="PROSITE" id="PS50977">
    <property type="entry name" value="HTH_TETR_2"/>
    <property type="match status" value="1"/>
</dbReference>
<dbReference type="SUPFAM" id="SSF46689">
    <property type="entry name" value="Homeodomain-like"/>
    <property type="match status" value="1"/>
</dbReference>
<dbReference type="PANTHER" id="PTHR47506:SF3">
    <property type="entry name" value="HTH-TYPE TRANSCRIPTIONAL REGULATOR LMRA"/>
    <property type="match status" value="1"/>
</dbReference>
<dbReference type="SUPFAM" id="SSF48498">
    <property type="entry name" value="Tetracyclin repressor-like, C-terminal domain"/>
    <property type="match status" value="1"/>
</dbReference>
<evidence type="ECO:0000256" key="2">
    <source>
        <dbReference type="ARBA" id="ARBA00023125"/>
    </source>
</evidence>
<keyword evidence="2 4" id="KW-0238">DNA-binding</keyword>
<comment type="caution">
    <text evidence="6">The sequence shown here is derived from an EMBL/GenBank/DDBJ whole genome shotgun (WGS) entry which is preliminary data.</text>
</comment>
<gene>
    <name evidence="6" type="ORF">FHS16_001383</name>
</gene>
<dbReference type="Pfam" id="PF00440">
    <property type="entry name" value="TetR_N"/>
    <property type="match status" value="1"/>
</dbReference>
<evidence type="ECO:0000256" key="3">
    <source>
        <dbReference type="ARBA" id="ARBA00023163"/>
    </source>
</evidence>
<evidence type="ECO:0000256" key="4">
    <source>
        <dbReference type="PROSITE-ProRule" id="PRU00335"/>
    </source>
</evidence>
<keyword evidence="7" id="KW-1185">Reference proteome</keyword>
<name>A0A7W5C539_9BACL</name>
<keyword evidence="3" id="KW-0804">Transcription</keyword>
<dbReference type="EMBL" id="JACHXW010000003">
    <property type="protein sequence ID" value="MBB3151340.1"/>
    <property type="molecule type" value="Genomic_DNA"/>
</dbReference>
<protein>
    <submittedName>
        <fullName evidence="6">TetR/AcrR family transcriptional repressor of lmrAB and yxaGH operons</fullName>
    </submittedName>
</protein>
<dbReference type="PANTHER" id="PTHR47506">
    <property type="entry name" value="TRANSCRIPTIONAL REGULATORY PROTEIN"/>
    <property type="match status" value="1"/>
</dbReference>
<dbReference type="Gene3D" id="1.10.357.10">
    <property type="entry name" value="Tetracycline Repressor, domain 2"/>
    <property type="match status" value="1"/>
</dbReference>
<dbReference type="AlphaFoldDB" id="A0A7W5C539"/>
<dbReference type="InterPro" id="IPR054156">
    <property type="entry name" value="YxaF_TetR_C"/>
</dbReference>
<dbReference type="InterPro" id="IPR001647">
    <property type="entry name" value="HTH_TetR"/>
</dbReference>
<dbReference type="InterPro" id="IPR009057">
    <property type="entry name" value="Homeodomain-like_sf"/>
</dbReference>
<feature type="domain" description="HTH tetR-type" evidence="5">
    <location>
        <begin position="5"/>
        <end position="65"/>
    </location>
</feature>
<dbReference type="Proteomes" id="UP000518605">
    <property type="component" value="Unassembled WGS sequence"/>
</dbReference>
<evidence type="ECO:0000313" key="6">
    <source>
        <dbReference type="EMBL" id="MBB3151340.1"/>
    </source>
</evidence>
<keyword evidence="1" id="KW-0805">Transcription regulation</keyword>
<evidence type="ECO:0000259" key="5">
    <source>
        <dbReference type="PROSITE" id="PS50977"/>
    </source>
</evidence>
<dbReference type="PRINTS" id="PR00455">
    <property type="entry name" value="HTHTETR"/>
</dbReference>
<sequence length="194" mass="21645">MSEKINTRHNILETAARLFFTKGYHATGLSQIIKESDCPKGSLYYYFPDGKEELALECINCTRELVIEKWSSKFAEFDEPSDAVQAFVLDMAEDAEKFDYKGYMPFSFWMAVETSSISEKLRSAGQAVFASWQAVISDRLIAAGMEKGKATEIGVVIISLLEGALILALTNRDKQPLLTAAKCLPYVINQCPSF</sequence>
<reference evidence="6 7" key="1">
    <citation type="submission" date="2020-08" db="EMBL/GenBank/DDBJ databases">
        <title>Genomic Encyclopedia of Type Strains, Phase III (KMG-III): the genomes of soil and plant-associated and newly described type strains.</title>
        <authorList>
            <person name="Whitman W."/>
        </authorList>
    </citation>
    <scope>NUCLEOTIDE SEQUENCE [LARGE SCALE GENOMIC DNA]</scope>
    <source>
        <strain evidence="6 7">CECT 8234</strain>
    </source>
</reference>